<organism evidence="1 2">
    <name type="scientific">Portunus trituberculatus</name>
    <name type="common">Swimming crab</name>
    <name type="synonym">Neptunus trituberculatus</name>
    <dbReference type="NCBI Taxonomy" id="210409"/>
    <lineage>
        <taxon>Eukaryota</taxon>
        <taxon>Metazoa</taxon>
        <taxon>Ecdysozoa</taxon>
        <taxon>Arthropoda</taxon>
        <taxon>Crustacea</taxon>
        <taxon>Multicrustacea</taxon>
        <taxon>Malacostraca</taxon>
        <taxon>Eumalacostraca</taxon>
        <taxon>Eucarida</taxon>
        <taxon>Decapoda</taxon>
        <taxon>Pleocyemata</taxon>
        <taxon>Brachyura</taxon>
        <taxon>Eubrachyura</taxon>
        <taxon>Portunoidea</taxon>
        <taxon>Portunidae</taxon>
        <taxon>Portuninae</taxon>
        <taxon>Portunus</taxon>
    </lineage>
</organism>
<protein>
    <submittedName>
        <fullName evidence="1">Uncharacterized protein</fullName>
    </submittedName>
</protein>
<gene>
    <name evidence="1" type="ORF">E2C01_087877</name>
</gene>
<comment type="caution">
    <text evidence="1">The sequence shown here is derived from an EMBL/GenBank/DDBJ whole genome shotgun (WGS) entry which is preliminary data.</text>
</comment>
<accession>A0A5B7J7S5</accession>
<evidence type="ECO:0000313" key="2">
    <source>
        <dbReference type="Proteomes" id="UP000324222"/>
    </source>
</evidence>
<dbReference type="AlphaFoldDB" id="A0A5B7J7S5"/>
<proteinExistence type="predicted"/>
<dbReference type="Proteomes" id="UP000324222">
    <property type="component" value="Unassembled WGS sequence"/>
</dbReference>
<reference evidence="1 2" key="1">
    <citation type="submission" date="2019-05" db="EMBL/GenBank/DDBJ databases">
        <title>Another draft genome of Portunus trituberculatus and its Hox gene families provides insights of decapod evolution.</title>
        <authorList>
            <person name="Jeong J.-H."/>
            <person name="Song I."/>
            <person name="Kim S."/>
            <person name="Choi T."/>
            <person name="Kim D."/>
            <person name="Ryu S."/>
            <person name="Kim W."/>
        </authorList>
    </citation>
    <scope>NUCLEOTIDE SEQUENCE [LARGE SCALE GENOMIC DNA]</scope>
    <source>
        <tissue evidence="1">Muscle</tissue>
    </source>
</reference>
<name>A0A5B7J7S5_PORTR</name>
<dbReference type="EMBL" id="VSRR010092432">
    <property type="protein sequence ID" value="MPC92770.1"/>
    <property type="molecule type" value="Genomic_DNA"/>
</dbReference>
<evidence type="ECO:0000313" key="1">
    <source>
        <dbReference type="EMBL" id="MPC92770.1"/>
    </source>
</evidence>
<sequence length="112" mass="12873">MTTANITTNTTVTTSTISTKYHLFHRRQQYHHPHHHHCRVTSNGISHLDTTWAGHVADNLPSHSIKSPPYQERPFRRISNEEPRGASRILPGVLIGFKFTLGWVQARRQDEV</sequence>
<keyword evidence="2" id="KW-1185">Reference proteome</keyword>